<accession>A0ABU0T666</accession>
<organism evidence="1 2">
    <name type="scientific">Streptomyces umbrinus</name>
    <dbReference type="NCBI Taxonomy" id="67370"/>
    <lineage>
        <taxon>Bacteria</taxon>
        <taxon>Bacillati</taxon>
        <taxon>Actinomycetota</taxon>
        <taxon>Actinomycetes</taxon>
        <taxon>Kitasatosporales</taxon>
        <taxon>Streptomycetaceae</taxon>
        <taxon>Streptomyces</taxon>
        <taxon>Streptomyces phaeochromogenes group</taxon>
    </lineage>
</organism>
<dbReference type="Proteomes" id="UP001230328">
    <property type="component" value="Unassembled WGS sequence"/>
</dbReference>
<dbReference type="RefSeq" id="WP_307527350.1">
    <property type="nucleotide sequence ID" value="NZ_JAUSZI010000002.1"/>
</dbReference>
<dbReference type="EMBL" id="JAUSZI010000002">
    <property type="protein sequence ID" value="MDQ1031303.1"/>
    <property type="molecule type" value="Genomic_DNA"/>
</dbReference>
<proteinExistence type="predicted"/>
<reference evidence="1 2" key="1">
    <citation type="submission" date="2023-07" db="EMBL/GenBank/DDBJ databases">
        <title>Comparative genomics of wheat-associated soil bacteria to identify genetic determinants of phenazine resistance.</title>
        <authorList>
            <person name="Mouncey N."/>
        </authorList>
    </citation>
    <scope>NUCLEOTIDE SEQUENCE [LARGE SCALE GENOMIC DNA]</scope>
    <source>
        <strain evidence="1 2">V2I4</strain>
    </source>
</reference>
<sequence length="141" mass="14784">MTAAPLDDATLARATITVSLDRLRELALGDTADTEDTAGALQALHHDGDSRDGALDPRRLDAETTTAHAEIPYGRQVRRPAHLVQPAARGAGHGRARAHPAARVRVLVGAMLVVLLVVRPAWPARRAAASSTGPSAPPRSC</sequence>
<keyword evidence="2" id="KW-1185">Reference proteome</keyword>
<name>A0ABU0T666_9ACTN</name>
<evidence type="ECO:0000313" key="1">
    <source>
        <dbReference type="EMBL" id="MDQ1031303.1"/>
    </source>
</evidence>
<evidence type="ECO:0008006" key="3">
    <source>
        <dbReference type="Google" id="ProtNLM"/>
    </source>
</evidence>
<gene>
    <name evidence="1" type="ORF">QF035_008885</name>
</gene>
<comment type="caution">
    <text evidence="1">The sequence shown here is derived from an EMBL/GenBank/DDBJ whole genome shotgun (WGS) entry which is preliminary data.</text>
</comment>
<protein>
    <recommendedName>
        <fullName evidence="3">DUF222 domain-containing protein</fullName>
    </recommendedName>
</protein>
<evidence type="ECO:0000313" key="2">
    <source>
        <dbReference type="Proteomes" id="UP001230328"/>
    </source>
</evidence>